<protein>
    <submittedName>
        <fullName evidence="4">Uncharacterized protein</fullName>
    </submittedName>
</protein>
<reference evidence="4 5" key="1">
    <citation type="submission" date="2019-09" db="EMBL/GenBank/DDBJ databases">
        <authorList>
            <person name="Brejova B."/>
        </authorList>
    </citation>
    <scope>NUCLEOTIDE SEQUENCE [LARGE SCALE GENOMIC DNA]</scope>
</reference>
<keyword evidence="2 3" id="KW-0040">ANK repeat</keyword>
<dbReference type="PANTHER" id="PTHR24171">
    <property type="entry name" value="ANKYRIN REPEAT DOMAIN-CONTAINING PROTEIN 39-RELATED"/>
    <property type="match status" value="1"/>
</dbReference>
<dbReference type="SUPFAM" id="SSF48403">
    <property type="entry name" value="Ankyrin repeat"/>
    <property type="match status" value="1"/>
</dbReference>
<gene>
    <name evidence="4" type="ORF">SAPINGB_P000113</name>
</gene>
<dbReference type="EMBL" id="CABVLU010000001">
    <property type="protein sequence ID" value="VVT43716.1"/>
    <property type="molecule type" value="Genomic_DNA"/>
</dbReference>
<dbReference type="PROSITE" id="PS50088">
    <property type="entry name" value="ANK_REPEAT"/>
    <property type="match status" value="2"/>
</dbReference>
<dbReference type="InterPro" id="IPR002110">
    <property type="entry name" value="Ankyrin_rpt"/>
</dbReference>
<dbReference type="Proteomes" id="UP000398389">
    <property type="component" value="Unassembled WGS sequence"/>
</dbReference>
<evidence type="ECO:0000256" key="2">
    <source>
        <dbReference type="ARBA" id="ARBA00023043"/>
    </source>
</evidence>
<evidence type="ECO:0000256" key="3">
    <source>
        <dbReference type="PROSITE-ProRule" id="PRU00023"/>
    </source>
</evidence>
<evidence type="ECO:0000313" key="4">
    <source>
        <dbReference type="EMBL" id="VVT43716.1"/>
    </source>
</evidence>
<dbReference type="OrthoDB" id="10057496at2759"/>
<dbReference type="Gene3D" id="1.25.40.20">
    <property type="entry name" value="Ankyrin repeat-containing domain"/>
    <property type="match status" value="1"/>
</dbReference>
<dbReference type="AlphaFoldDB" id="A0A5E8AXM6"/>
<keyword evidence="1" id="KW-0677">Repeat</keyword>
<feature type="repeat" description="ANK" evidence="3">
    <location>
        <begin position="43"/>
        <end position="65"/>
    </location>
</feature>
<keyword evidence="5" id="KW-1185">Reference proteome</keyword>
<dbReference type="PROSITE" id="PS50297">
    <property type="entry name" value="ANK_REP_REGION"/>
    <property type="match status" value="2"/>
</dbReference>
<accession>A0A5E8AXM6</accession>
<dbReference type="GeneID" id="43578937"/>
<dbReference type="InterPro" id="IPR036770">
    <property type="entry name" value="Ankyrin_rpt-contain_sf"/>
</dbReference>
<evidence type="ECO:0000256" key="1">
    <source>
        <dbReference type="ARBA" id="ARBA00022737"/>
    </source>
</evidence>
<evidence type="ECO:0000313" key="5">
    <source>
        <dbReference type="Proteomes" id="UP000398389"/>
    </source>
</evidence>
<proteinExistence type="predicted"/>
<dbReference type="PANTHER" id="PTHR24171:SF9">
    <property type="entry name" value="ANKYRIN REPEAT DOMAIN-CONTAINING PROTEIN 39"/>
    <property type="match status" value="1"/>
</dbReference>
<feature type="repeat" description="ANK" evidence="3">
    <location>
        <begin position="83"/>
        <end position="115"/>
    </location>
</feature>
<dbReference type="SMART" id="SM00248">
    <property type="entry name" value="ANK"/>
    <property type="match status" value="3"/>
</dbReference>
<organism evidence="4 5">
    <name type="scientific">Magnusiomyces paraingens</name>
    <dbReference type="NCBI Taxonomy" id="2606893"/>
    <lineage>
        <taxon>Eukaryota</taxon>
        <taxon>Fungi</taxon>
        <taxon>Dikarya</taxon>
        <taxon>Ascomycota</taxon>
        <taxon>Saccharomycotina</taxon>
        <taxon>Dipodascomycetes</taxon>
        <taxon>Dipodascales</taxon>
        <taxon>Dipodascaceae</taxon>
        <taxon>Magnusiomyces</taxon>
    </lineage>
</organism>
<dbReference type="Pfam" id="PF13637">
    <property type="entry name" value="Ank_4"/>
    <property type="match status" value="1"/>
</dbReference>
<sequence>MALTEDVQLEIFAAARAGDLDELKTLVDGLEPSDLLKVVNEYTQATPLHYAAANGHDDCVEYLLKVIESNAELQPLVNARNDSGNTPVHWAALNGHLETVKLLCEHQADPLLKNEAGHDAYYEAESNDHEDIVDYLLEKFEILPEDDDEEEEAQPNGN</sequence>
<dbReference type="RefSeq" id="XP_031850728.1">
    <property type="nucleotide sequence ID" value="XM_031994837.1"/>
</dbReference>
<name>A0A5E8AXM6_9ASCO</name>